<name>A0A9P9FSL7_9HYPO</name>
<dbReference type="GO" id="GO:0016702">
    <property type="term" value="F:oxidoreductase activity, acting on single donors with incorporation of molecular oxygen, incorporation of two atoms of oxygen"/>
    <property type="evidence" value="ECO:0007669"/>
    <property type="project" value="InterPro"/>
</dbReference>
<comment type="caution">
    <text evidence="3">The sequence shown here is derived from an EMBL/GenBank/DDBJ whole genome shotgun (WGS) entry which is preliminary data.</text>
</comment>
<dbReference type="Gene3D" id="2.60.130.10">
    <property type="entry name" value="Aromatic compound dioxygenase"/>
    <property type="match status" value="1"/>
</dbReference>
<reference evidence="3" key="1">
    <citation type="journal article" date="2021" name="Nat. Commun.">
        <title>Genetic determinants of endophytism in the Arabidopsis root mycobiome.</title>
        <authorList>
            <person name="Mesny F."/>
            <person name="Miyauchi S."/>
            <person name="Thiergart T."/>
            <person name="Pickel B."/>
            <person name="Atanasova L."/>
            <person name="Karlsson M."/>
            <person name="Huettel B."/>
            <person name="Barry K.W."/>
            <person name="Haridas S."/>
            <person name="Chen C."/>
            <person name="Bauer D."/>
            <person name="Andreopoulos W."/>
            <person name="Pangilinan J."/>
            <person name="LaButti K."/>
            <person name="Riley R."/>
            <person name="Lipzen A."/>
            <person name="Clum A."/>
            <person name="Drula E."/>
            <person name="Henrissat B."/>
            <person name="Kohler A."/>
            <person name="Grigoriev I.V."/>
            <person name="Martin F.M."/>
            <person name="Hacquard S."/>
        </authorList>
    </citation>
    <scope>NUCLEOTIDE SEQUENCE</scope>
    <source>
        <strain evidence="3">MPI-CAGE-AT-0147</strain>
    </source>
</reference>
<dbReference type="GO" id="GO:0008199">
    <property type="term" value="F:ferric iron binding"/>
    <property type="evidence" value="ECO:0007669"/>
    <property type="project" value="InterPro"/>
</dbReference>
<keyword evidence="1" id="KW-0732">Signal</keyword>
<protein>
    <submittedName>
        <fullName evidence="3">Protocatechuate 3,4-dioxygenase beta subunit</fullName>
    </submittedName>
</protein>
<evidence type="ECO:0000256" key="1">
    <source>
        <dbReference type="SAM" id="SignalP"/>
    </source>
</evidence>
<dbReference type="EMBL" id="JAGMUV010000001">
    <property type="protein sequence ID" value="KAH7175276.1"/>
    <property type="molecule type" value="Genomic_DNA"/>
</dbReference>
<feature type="chain" id="PRO_5040273412" evidence="1">
    <location>
        <begin position="20"/>
        <end position="294"/>
    </location>
</feature>
<feature type="domain" description="Intradiol ring-cleavage dioxygenases" evidence="2">
    <location>
        <begin position="106"/>
        <end position="233"/>
    </location>
</feature>
<dbReference type="SUPFAM" id="SSF49482">
    <property type="entry name" value="Aromatic compound dioxygenase"/>
    <property type="match status" value="1"/>
</dbReference>
<dbReference type="OrthoDB" id="121380at2759"/>
<dbReference type="PANTHER" id="PTHR34315">
    <property type="match status" value="1"/>
</dbReference>
<keyword evidence="4" id="KW-1185">Reference proteome</keyword>
<dbReference type="Proteomes" id="UP000738349">
    <property type="component" value="Unassembled WGS sequence"/>
</dbReference>
<dbReference type="InterPro" id="IPR015889">
    <property type="entry name" value="Intradiol_dOase_core"/>
</dbReference>
<accession>A0A9P9FSL7</accession>
<proteinExistence type="predicted"/>
<gene>
    <name evidence="3" type="ORF">EDB81DRAFT_835778</name>
</gene>
<organism evidence="3 4">
    <name type="scientific">Dactylonectria macrodidyma</name>
    <dbReference type="NCBI Taxonomy" id="307937"/>
    <lineage>
        <taxon>Eukaryota</taxon>
        <taxon>Fungi</taxon>
        <taxon>Dikarya</taxon>
        <taxon>Ascomycota</taxon>
        <taxon>Pezizomycotina</taxon>
        <taxon>Sordariomycetes</taxon>
        <taxon>Hypocreomycetidae</taxon>
        <taxon>Hypocreales</taxon>
        <taxon>Nectriaceae</taxon>
        <taxon>Dactylonectria</taxon>
    </lineage>
</organism>
<evidence type="ECO:0000259" key="2">
    <source>
        <dbReference type="Pfam" id="PF00775"/>
    </source>
</evidence>
<evidence type="ECO:0000313" key="4">
    <source>
        <dbReference type="Proteomes" id="UP000738349"/>
    </source>
</evidence>
<dbReference type="Pfam" id="PF00775">
    <property type="entry name" value="Dioxygenase_C"/>
    <property type="match status" value="1"/>
</dbReference>
<dbReference type="PANTHER" id="PTHR34315:SF1">
    <property type="entry name" value="INTRADIOL RING-CLEAVAGE DIOXYGENASES DOMAIN-CONTAINING PROTEIN-RELATED"/>
    <property type="match status" value="1"/>
</dbReference>
<dbReference type="AlphaFoldDB" id="A0A9P9FSL7"/>
<evidence type="ECO:0000313" key="3">
    <source>
        <dbReference type="EMBL" id="KAH7175276.1"/>
    </source>
</evidence>
<dbReference type="InterPro" id="IPR000627">
    <property type="entry name" value="Intradiol_dOase_C"/>
</dbReference>
<sequence>MKFFSSLLAASLLSAEVLAHPNHGSESPAILARHEHLSKRCNSHVAEFHKERYAEREQKRGLERRAGNTTYKITTAAPWFDVIHNDTCILSPEVTQGPYWWPRSVLLRQDMSEGESGVPLLLDIGVIDMATCEPLPKAMVSLWHCNATGSYSSFTGRSPDLTLGEQLVQLNITDFKIGLTDLHTDDTTFLRGMWPTNDNGIMEMKSIYPGFYAGRTIHIHIYFDSSLTDQLMTLEPYASHTAIERVTNEVDEYLPGSLGGGYNPYVSVVPMDGENFDNGVVGYITIGVDSEATA</sequence>
<feature type="signal peptide" evidence="1">
    <location>
        <begin position="1"/>
        <end position="19"/>
    </location>
</feature>